<dbReference type="AlphaFoldDB" id="A0A916LC73"/>
<dbReference type="EMBL" id="CSBK01001404">
    <property type="protein sequence ID" value="COY62835.1"/>
    <property type="molecule type" value="Genomic_DNA"/>
</dbReference>
<protein>
    <submittedName>
        <fullName evidence="1">Uncharacterized protein</fullName>
    </submittedName>
</protein>
<dbReference type="Proteomes" id="UP000039021">
    <property type="component" value="Unassembled WGS sequence"/>
</dbReference>
<sequence>MINEAQNSSSPKSLTEIRFIDNTTSSAINASVHWGMG</sequence>
<evidence type="ECO:0000313" key="1">
    <source>
        <dbReference type="EMBL" id="COY62835.1"/>
    </source>
</evidence>
<name>A0A916LC73_MYCTX</name>
<reference evidence="2" key="1">
    <citation type="submission" date="2015-03" db="EMBL/GenBank/DDBJ databases">
        <authorList>
            <consortium name="Pathogen Informatics"/>
        </authorList>
    </citation>
    <scope>NUCLEOTIDE SEQUENCE [LARGE SCALE GENOMIC DNA]</scope>
    <source>
        <strain evidence="2">N09902308</strain>
    </source>
</reference>
<gene>
    <name evidence="1" type="ORF">ERS007739_02896</name>
</gene>
<evidence type="ECO:0000313" key="2">
    <source>
        <dbReference type="Proteomes" id="UP000039021"/>
    </source>
</evidence>
<comment type="caution">
    <text evidence="1">The sequence shown here is derived from an EMBL/GenBank/DDBJ whole genome shotgun (WGS) entry which is preliminary data.</text>
</comment>
<proteinExistence type="predicted"/>
<accession>A0A916LC73</accession>
<organism evidence="1 2">
    <name type="scientific">Mycobacterium tuberculosis</name>
    <dbReference type="NCBI Taxonomy" id="1773"/>
    <lineage>
        <taxon>Bacteria</taxon>
        <taxon>Bacillati</taxon>
        <taxon>Actinomycetota</taxon>
        <taxon>Actinomycetes</taxon>
        <taxon>Mycobacteriales</taxon>
        <taxon>Mycobacteriaceae</taxon>
        <taxon>Mycobacterium</taxon>
        <taxon>Mycobacterium tuberculosis complex</taxon>
    </lineage>
</organism>